<reference evidence="1" key="1">
    <citation type="journal article" date="2015" name="Nature">
        <title>Complex archaea that bridge the gap between prokaryotes and eukaryotes.</title>
        <authorList>
            <person name="Spang A."/>
            <person name="Saw J.H."/>
            <person name="Jorgensen S.L."/>
            <person name="Zaremba-Niedzwiedzka K."/>
            <person name="Martijn J."/>
            <person name="Lind A.E."/>
            <person name="van Eijk R."/>
            <person name="Schleper C."/>
            <person name="Guy L."/>
            <person name="Ettema T.J."/>
        </authorList>
    </citation>
    <scope>NUCLEOTIDE SEQUENCE</scope>
</reference>
<comment type="caution">
    <text evidence="1">The sequence shown here is derived from an EMBL/GenBank/DDBJ whole genome shotgun (WGS) entry which is preliminary data.</text>
</comment>
<proteinExistence type="predicted"/>
<name>A0A0F8YBV0_9ZZZZ</name>
<accession>A0A0F8YBV0</accession>
<sequence length="176" mass="18235">LDTLRDKFVGITILSEWLSAIMGKQNADATALSEIRASGAGSGTYDPNTDSQEALLDDLGSRLPAALASGLMKGDMLAISGDTGAADRLEALMDSVLIITVNDASATLTAFAADGFTEAVDDIFKGRLMTFLDGANQFEQTDITGYDAADGPQGAQEFTVTALTAAPAEDVNAIVH</sequence>
<protein>
    <submittedName>
        <fullName evidence="1">Uncharacterized protein</fullName>
    </submittedName>
</protein>
<feature type="non-terminal residue" evidence="1">
    <location>
        <position position="1"/>
    </location>
</feature>
<dbReference type="EMBL" id="LAZR01054272">
    <property type="protein sequence ID" value="KKK78912.1"/>
    <property type="molecule type" value="Genomic_DNA"/>
</dbReference>
<dbReference type="AlphaFoldDB" id="A0A0F8YBV0"/>
<organism evidence="1">
    <name type="scientific">marine sediment metagenome</name>
    <dbReference type="NCBI Taxonomy" id="412755"/>
    <lineage>
        <taxon>unclassified sequences</taxon>
        <taxon>metagenomes</taxon>
        <taxon>ecological metagenomes</taxon>
    </lineage>
</organism>
<evidence type="ECO:0000313" key="1">
    <source>
        <dbReference type="EMBL" id="KKK78912.1"/>
    </source>
</evidence>
<gene>
    <name evidence="1" type="ORF">LCGC14_2838810</name>
</gene>